<feature type="domain" description="Methyltransferase type 11" evidence="2">
    <location>
        <begin position="90"/>
        <end position="186"/>
    </location>
</feature>
<organism evidence="3 4">
    <name type="scientific">Gordonia westfalica</name>
    <dbReference type="NCBI Taxonomy" id="158898"/>
    <lineage>
        <taxon>Bacteria</taxon>
        <taxon>Bacillati</taxon>
        <taxon>Actinomycetota</taxon>
        <taxon>Actinomycetes</taxon>
        <taxon>Mycobacteriales</taxon>
        <taxon>Gordoniaceae</taxon>
        <taxon>Gordonia</taxon>
    </lineage>
</organism>
<sequence>MPTKDDDRENSETTEQEPSVRPPRVLGDVDSATSDRASRWWWDHDAENYHDEHGAFLGTYTGGGDFVWCPEGVRESEAGLLGEIEDRTILEIGCGSAPCARWLAAHGAHAVGVDLSRRMLGIGLDAMEADEVRVPLIQATAETLPFADESFDTVCSAFGAIPFVADSAGVMAEVARVLKPGGRWVFAVNHPMRWMFLDDPGPEGLTVRIPYFNRTPYTETDPGGQITYVEHHRTIGDRVRELRAAGFILDDIIEPEWPDDHDREWGQWSPFRGRYFPGTAIFCSHKPE</sequence>
<dbReference type="PANTHER" id="PTHR42912:SF93">
    <property type="entry name" value="N6-ADENOSINE-METHYLTRANSFERASE TMT1A"/>
    <property type="match status" value="1"/>
</dbReference>
<feature type="region of interest" description="Disordered" evidence="1">
    <location>
        <begin position="1"/>
        <end position="31"/>
    </location>
</feature>
<evidence type="ECO:0000259" key="2">
    <source>
        <dbReference type="Pfam" id="PF08241"/>
    </source>
</evidence>
<dbReference type="GO" id="GO:0008757">
    <property type="term" value="F:S-adenosylmethionine-dependent methyltransferase activity"/>
    <property type="evidence" value="ECO:0007669"/>
    <property type="project" value="InterPro"/>
</dbReference>
<dbReference type="Gene3D" id="3.40.50.150">
    <property type="entry name" value="Vaccinia Virus protein VP39"/>
    <property type="match status" value="1"/>
</dbReference>
<keyword evidence="3" id="KW-0489">Methyltransferase</keyword>
<dbReference type="Pfam" id="PF08241">
    <property type="entry name" value="Methyltransf_11"/>
    <property type="match status" value="1"/>
</dbReference>
<dbReference type="InterPro" id="IPR029063">
    <property type="entry name" value="SAM-dependent_MTases_sf"/>
</dbReference>
<dbReference type="InterPro" id="IPR050508">
    <property type="entry name" value="Methyltransf_Superfamily"/>
</dbReference>
<name>A0A1H2IZ22_9ACTN</name>
<dbReference type="SUPFAM" id="SSF53335">
    <property type="entry name" value="S-adenosyl-L-methionine-dependent methyltransferases"/>
    <property type="match status" value="1"/>
</dbReference>
<protein>
    <submittedName>
        <fullName evidence="3">Methyltransferase domain-containing protein</fullName>
    </submittedName>
</protein>
<dbReference type="RefSeq" id="WP_074849945.1">
    <property type="nucleotide sequence ID" value="NZ_FNLM01000034.1"/>
</dbReference>
<accession>A0A1H2IZ22</accession>
<dbReference type="EMBL" id="FNLM01000034">
    <property type="protein sequence ID" value="SDU49058.1"/>
    <property type="molecule type" value="Genomic_DNA"/>
</dbReference>
<proteinExistence type="predicted"/>
<reference evidence="3 4" key="1">
    <citation type="submission" date="2016-10" db="EMBL/GenBank/DDBJ databases">
        <authorList>
            <person name="de Groot N.N."/>
        </authorList>
    </citation>
    <scope>NUCLEOTIDE SEQUENCE [LARGE SCALE GENOMIC DNA]</scope>
    <source>
        <strain evidence="3 4">DSM 44215</strain>
    </source>
</reference>
<dbReference type="CDD" id="cd02440">
    <property type="entry name" value="AdoMet_MTases"/>
    <property type="match status" value="1"/>
</dbReference>
<dbReference type="OrthoDB" id="5566900at2"/>
<evidence type="ECO:0000313" key="3">
    <source>
        <dbReference type="EMBL" id="SDU49058.1"/>
    </source>
</evidence>
<dbReference type="Proteomes" id="UP000183180">
    <property type="component" value="Unassembled WGS sequence"/>
</dbReference>
<evidence type="ECO:0000256" key="1">
    <source>
        <dbReference type="SAM" id="MobiDB-lite"/>
    </source>
</evidence>
<gene>
    <name evidence="3" type="ORF">SAMN04488548_1341553</name>
</gene>
<dbReference type="GO" id="GO:0032259">
    <property type="term" value="P:methylation"/>
    <property type="evidence" value="ECO:0007669"/>
    <property type="project" value="UniProtKB-KW"/>
</dbReference>
<dbReference type="PANTHER" id="PTHR42912">
    <property type="entry name" value="METHYLTRANSFERASE"/>
    <property type="match status" value="1"/>
</dbReference>
<feature type="compositionally biased region" description="Basic and acidic residues" evidence="1">
    <location>
        <begin position="1"/>
        <end position="11"/>
    </location>
</feature>
<dbReference type="InterPro" id="IPR013216">
    <property type="entry name" value="Methyltransf_11"/>
</dbReference>
<evidence type="ECO:0000313" key="4">
    <source>
        <dbReference type="Proteomes" id="UP000183180"/>
    </source>
</evidence>
<dbReference type="AlphaFoldDB" id="A0A1H2IZ22"/>
<keyword evidence="3" id="KW-0808">Transferase</keyword>
<dbReference type="STRING" id="158898.SAMN04488548_1341553"/>